<dbReference type="InterPro" id="IPR009057">
    <property type="entry name" value="Homeodomain-like_sf"/>
</dbReference>
<dbReference type="PANTHER" id="PTHR47504:SF5">
    <property type="entry name" value="RIGHT ORIGIN-BINDING PROTEIN"/>
    <property type="match status" value="1"/>
</dbReference>
<dbReference type="SUPFAM" id="SSF46689">
    <property type="entry name" value="Homeodomain-like"/>
    <property type="match status" value="2"/>
</dbReference>
<dbReference type="EMBL" id="JBBAXC010000022">
    <property type="protein sequence ID" value="MEI5909282.1"/>
    <property type="molecule type" value="Genomic_DNA"/>
</dbReference>
<reference evidence="5 6" key="1">
    <citation type="journal article" date="2018" name="J. Microbiol.">
        <title>Bacillus spongiae sp. nov., isolated from sponge of Jeju Island.</title>
        <authorList>
            <person name="Lee G.E."/>
            <person name="Im W.T."/>
            <person name="Park J.S."/>
        </authorList>
    </citation>
    <scope>NUCLEOTIDE SEQUENCE [LARGE SCALE GENOMIC DNA]</scope>
    <source>
        <strain evidence="5 6">135PIL107-10</strain>
    </source>
</reference>
<evidence type="ECO:0000256" key="3">
    <source>
        <dbReference type="ARBA" id="ARBA00023163"/>
    </source>
</evidence>
<evidence type="ECO:0000256" key="2">
    <source>
        <dbReference type="ARBA" id="ARBA00023125"/>
    </source>
</evidence>
<proteinExistence type="predicted"/>
<name>A0ABU8HJF2_9BACI</name>
<dbReference type="PROSITE" id="PS01124">
    <property type="entry name" value="HTH_ARAC_FAMILY_2"/>
    <property type="match status" value="1"/>
</dbReference>
<dbReference type="Proteomes" id="UP001312865">
    <property type="component" value="Unassembled WGS sequence"/>
</dbReference>
<dbReference type="RefSeq" id="WP_336588726.1">
    <property type="nucleotide sequence ID" value="NZ_JBBAXC010000022.1"/>
</dbReference>
<keyword evidence="2" id="KW-0238">DNA-binding</keyword>
<accession>A0ABU8HJF2</accession>
<dbReference type="InterPro" id="IPR018060">
    <property type="entry name" value="HTH_AraC"/>
</dbReference>
<organism evidence="5 6">
    <name type="scientific">Bacillus spongiae</name>
    <dbReference type="NCBI Taxonomy" id="2683610"/>
    <lineage>
        <taxon>Bacteria</taxon>
        <taxon>Bacillati</taxon>
        <taxon>Bacillota</taxon>
        <taxon>Bacilli</taxon>
        <taxon>Bacillales</taxon>
        <taxon>Bacillaceae</taxon>
        <taxon>Bacillus</taxon>
    </lineage>
</organism>
<dbReference type="SMART" id="SM00342">
    <property type="entry name" value="HTH_ARAC"/>
    <property type="match status" value="1"/>
</dbReference>
<gene>
    <name evidence="5" type="ORF">WAK64_19715</name>
</gene>
<evidence type="ECO:0000313" key="5">
    <source>
        <dbReference type="EMBL" id="MEI5909282.1"/>
    </source>
</evidence>
<keyword evidence="1" id="KW-0805">Transcription regulation</keyword>
<keyword evidence="3" id="KW-0804">Transcription</keyword>
<sequence>MDYIEENLHHKLSTTNIDSKSCYSAFHFQRSFQAISGFSVKQYIRKRRLFHAAVLLKESRRSILDIVVMFQYGSQEAFTYAFVNCFRITPGKYRKQGNVNPFTNENKLF</sequence>
<comment type="caution">
    <text evidence="5">The sequence shown here is derived from an EMBL/GenBank/DDBJ whole genome shotgun (WGS) entry which is preliminary data.</text>
</comment>
<keyword evidence="6" id="KW-1185">Reference proteome</keyword>
<dbReference type="Pfam" id="PF12833">
    <property type="entry name" value="HTH_18"/>
    <property type="match status" value="1"/>
</dbReference>
<protein>
    <submittedName>
        <fullName evidence="5">Helix-turn-helix domain-containing protein</fullName>
    </submittedName>
</protein>
<feature type="domain" description="HTH araC/xylS-type" evidence="4">
    <location>
        <begin position="1"/>
        <end position="96"/>
    </location>
</feature>
<dbReference type="Gene3D" id="1.10.10.60">
    <property type="entry name" value="Homeodomain-like"/>
    <property type="match status" value="2"/>
</dbReference>
<evidence type="ECO:0000259" key="4">
    <source>
        <dbReference type="PROSITE" id="PS01124"/>
    </source>
</evidence>
<evidence type="ECO:0000313" key="6">
    <source>
        <dbReference type="Proteomes" id="UP001312865"/>
    </source>
</evidence>
<dbReference type="InterPro" id="IPR050959">
    <property type="entry name" value="MarA-like"/>
</dbReference>
<evidence type="ECO:0000256" key="1">
    <source>
        <dbReference type="ARBA" id="ARBA00023015"/>
    </source>
</evidence>
<dbReference type="PANTHER" id="PTHR47504">
    <property type="entry name" value="RIGHT ORIGIN-BINDING PROTEIN"/>
    <property type="match status" value="1"/>
</dbReference>